<keyword evidence="6" id="KW-0256">Endoplasmic reticulum</keyword>
<dbReference type="Pfam" id="PF00168">
    <property type="entry name" value="C2"/>
    <property type="match status" value="2"/>
</dbReference>
<keyword evidence="9" id="KW-0446">Lipid-binding</keyword>
<feature type="compositionally biased region" description="Basic residues" evidence="11">
    <location>
        <begin position="145"/>
        <end position="154"/>
    </location>
</feature>
<feature type="domain" description="SMP-LTD" evidence="14">
    <location>
        <begin position="354"/>
        <end position="621"/>
    </location>
</feature>
<feature type="transmembrane region" description="Helical" evidence="12">
    <location>
        <begin position="250"/>
        <end position="274"/>
    </location>
</feature>
<dbReference type="EMBL" id="QGMK01000160">
    <property type="protein sequence ID" value="TVY83722.1"/>
    <property type="molecule type" value="Genomic_DNA"/>
</dbReference>
<dbReference type="SUPFAM" id="SSF49562">
    <property type="entry name" value="C2 domain (Calcium/lipid-binding domain, CaLB)"/>
    <property type="match status" value="2"/>
</dbReference>
<feature type="compositionally biased region" description="Basic and acidic residues" evidence="11">
    <location>
        <begin position="178"/>
        <end position="188"/>
    </location>
</feature>
<keyword evidence="4 12" id="KW-0812">Transmembrane</keyword>
<evidence type="ECO:0000259" key="14">
    <source>
        <dbReference type="PROSITE" id="PS51847"/>
    </source>
</evidence>
<evidence type="ECO:0000256" key="7">
    <source>
        <dbReference type="ARBA" id="ARBA00022989"/>
    </source>
</evidence>
<dbReference type="PROSITE" id="PS50004">
    <property type="entry name" value="C2"/>
    <property type="match status" value="2"/>
</dbReference>
<name>A0A8T9CEW5_9HELO</name>
<dbReference type="PROSITE" id="PS51847">
    <property type="entry name" value="SMP"/>
    <property type="match status" value="1"/>
</dbReference>
<feature type="region of interest" description="Disordered" evidence="11">
    <location>
        <begin position="1174"/>
        <end position="1229"/>
    </location>
</feature>
<keyword evidence="8" id="KW-0445">Lipid transport</keyword>
<feature type="domain" description="C2" evidence="13">
    <location>
        <begin position="619"/>
        <end position="748"/>
    </location>
</feature>
<feature type="compositionally biased region" description="Basic and acidic residues" evidence="11">
    <location>
        <begin position="432"/>
        <end position="444"/>
    </location>
</feature>
<dbReference type="InterPro" id="IPR057349">
    <property type="entry name" value="C2_Mug190_3rd"/>
</dbReference>
<evidence type="ECO:0000256" key="6">
    <source>
        <dbReference type="ARBA" id="ARBA00022824"/>
    </source>
</evidence>
<feature type="compositionally biased region" description="Basic and acidic residues" evidence="11">
    <location>
        <begin position="91"/>
        <end position="103"/>
    </location>
</feature>
<dbReference type="GO" id="GO:0061817">
    <property type="term" value="P:endoplasmic reticulum-plasma membrane tethering"/>
    <property type="evidence" value="ECO:0007669"/>
    <property type="project" value="InterPro"/>
</dbReference>
<keyword evidence="5" id="KW-0677">Repeat</keyword>
<feature type="compositionally biased region" description="Basic and acidic residues" evidence="11">
    <location>
        <begin position="31"/>
        <end position="52"/>
    </location>
</feature>
<evidence type="ECO:0000256" key="10">
    <source>
        <dbReference type="ARBA" id="ARBA00023136"/>
    </source>
</evidence>
<evidence type="ECO:0000256" key="1">
    <source>
        <dbReference type="ARBA" id="ARBA00004586"/>
    </source>
</evidence>
<dbReference type="GO" id="GO:0006869">
    <property type="term" value="P:lipid transport"/>
    <property type="evidence" value="ECO:0007669"/>
    <property type="project" value="UniProtKB-KW"/>
</dbReference>
<feature type="compositionally biased region" description="Low complexity" evidence="11">
    <location>
        <begin position="1188"/>
        <end position="1197"/>
    </location>
</feature>
<evidence type="ECO:0000256" key="2">
    <source>
        <dbReference type="ARBA" id="ARBA00022448"/>
    </source>
</evidence>
<evidence type="ECO:0000313" key="15">
    <source>
        <dbReference type="EMBL" id="TVY83722.1"/>
    </source>
</evidence>
<feature type="region of interest" description="Disordered" evidence="11">
    <location>
        <begin position="425"/>
        <end position="492"/>
    </location>
</feature>
<feature type="compositionally biased region" description="Basic and acidic residues" evidence="11">
    <location>
        <begin position="867"/>
        <end position="882"/>
    </location>
</feature>
<feature type="compositionally biased region" description="Basic and acidic residues" evidence="11">
    <location>
        <begin position="457"/>
        <end position="482"/>
    </location>
</feature>
<keyword evidence="7 12" id="KW-1133">Transmembrane helix</keyword>
<organism evidence="15 16">
    <name type="scientific">Lachnellula suecica</name>
    <dbReference type="NCBI Taxonomy" id="602035"/>
    <lineage>
        <taxon>Eukaryota</taxon>
        <taxon>Fungi</taxon>
        <taxon>Dikarya</taxon>
        <taxon>Ascomycota</taxon>
        <taxon>Pezizomycotina</taxon>
        <taxon>Leotiomycetes</taxon>
        <taxon>Helotiales</taxon>
        <taxon>Lachnaceae</taxon>
        <taxon>Lachnellula</taxon>
    </lineage>
</organism>
<protein>
    <submittedName>
        <fullName evidence="15">Meiotically up-regulated protein</fullName>
    </submittedName>
</protein>
<evidence type="ECO:0000259" key="13">
    <source>
        <dbReference type="PROSITE" id="PS50004"/>
    </source>
</evidence>
<dbReference type="Pfam" id="PF25331">
    <property type="entry name" value="C2_Mug190_3rd"/>
    <property type="match status" value="1"/>
</dbReference>
<dbReference type="OrthoDB" id="419768at2759"/>
<evidence type="ECO:0000256" key="8">
    <source>
        <dbReference type="ARBA" id="ARBA00023055"/>
    </source>
</evidence>
<evidence type="ECO:0000313" key="16">
    <source>
        <dbReference type="Proteomes" id="UP000469558"/>
    </source>
</evidence>
<dbReference type="CDD" id="cd21676">
    <property type="entry name" value="SMP_Mug190"/>
    <property type="match status" value="1"/>
</dbReference>
<dbReference type="SMART" id="SM00239">
    <property type="entry name" value="C2"/>
    <property type="match status" value="2"/>
</dbReference>
<reference evidence="15 16" key="1">
    <citation type="submission" date="2018-05" db="EMBL/GenBank/DDBJ databases">
        <title>Genome sequencing and assembly of the regulated plant pathogen Lachnellula willkommii and related sister species for the development of diagnostic species identification markers.</title>
        <authorList>
            <person name="Giroux E."/>
            <person name="Bilodeau G."/>
        </authorList>
    </citation>
    <scope>NUCLEOTIDE SEQUENCE [LARGE SCALE GENOMIC DNA]</scope>
    <source>
        <strain evidence="15 16">CBS 268.59</strain>
    </source>
</reference>
<comment type="caution">
    <text evidence="15">The sequence shown here is derived from an EMBL/GenBank/DDBJ whole genome shotgun (WGS) entry which is preliminary data.</text>
</comment>
<dbReference type="Proteomes" id="UP000469558">
    <property type="component" value="Unassembled WGS sequence"/>
</dbReference>
<sequence length="1316" mass="147862">MSSAGDFDEEASRRNYRAPYSHNHPIPTIQKYREHRSEVDENYKQAEDSQHTEEDDSRFKRAFNSAKSAFQDGDAKHPDGDPYPTSNRNTNDSERTPGEHDSEIPGVPSADKGEGQTAPRDGSDKDGKHEKQLSATEEAAGHTDPKKKRKAMKNNKRDDGGREVTDPITHLPLIIRDSTSKDLKRSAENEPPPGSNTRTSTGMSGVSKSSSQLEQEQGELQDNYDGMQKMFPPPAFDDTRAELAKTYQTALTVALSIIVALSALLISFLLFFITTSRNHTPETNSWLTRKPEEHAHWLYIVLGTSTAVVSLVGFVVIVQVRGWLGKKVEAIWEDEVWDAARVEEQKSNESHERLPESVAWVNSLLASVWPLINPDLFTSIADMLEDVMQASLPKVIRMVSVDDLGQGSEAIRILGIRWLPTGAADQSVDDGGNLKKASDREANDRGAPGEGQEEDLETKVKDDDDPEASKKKEEENKQKEQEQQSIREGMEAEQGDFVNMELAFAYRARSSGKSIKSKAKNGHILLKFYLPGGIAVPVWVELRGIIGTMRVRMQLTPDPPFFSLCTLTFLGQPRADLSCVPLSKHLPNLMNVPLISSFVQSSIDAALAEYVAPKSLTLDLKEMLVGDDFKKDTVARGVIMIYIKEAKGFKEGDGGVGPIGGSSDAYITCSWGKFGKTISSTRIIEKDQEPKWHEWAYMLVSPEELNAEEKLRLQLWDSDKYTADDDLGRVEVDLKELMHSPKTKNRLYDREDRFKAQDPSENMPGTLSWSVGYYSKTKITEDQLVKQTEDDRIKNKEDLKKQVAETAESKLREATAHDESKEAQQQKTQDYKERENALICASPPDPKFPSGILSIQIHNITGLEIESPQKQDKDDGGNKEDAAEQSDDLPSSYCTIILNHKKVYMTRTKPKNAKPFFNAGIEHFIRDWQTAEVMVSCRDSREREDDALLGIVYLPLAKIFEKRSQVMDMYPLVGGIGFGRARISLVFRSIELQLPKELMGWDFGTLEIKTPVKPKGQLPQDLTKHRIKLRSNVARVKLHPADGKWRPKRNDDSVFIPCRTRYAMPLTVEFRKSSLGPDSTPAFAVFWLKDIPDEEEQTVTMQVWAGGKEKLKRATTCAGYDGMEDGEKPLGEIEVRMKFWRGLSGYHKRYAQKERSGDMRNVMEVLDTVNDEIQSDSDEGMDDDSDSDFNSSSSRSSKQNGDSKNTSRMLTTHTNQSDSSESDGEGSKNPLKIAKKLKKEVMQGHNDSDDGSRGPVGMMRDYKDHHRQLHRKHKGVMQWRGARTADWALSKVRHGKGRVESLFEHSEKTPGVETEV</sequence>
<keyword evidence="3" id="KW-0597">Phosphoprotein</keyword>
<dbReference type="CDD" id="cd04052">
    <property type="entry name" value="C2B_Tricalbin-like"/>
    <property type="match status" value="1"/>
</dbReference>
<feature type="compositionally biased region" description="Low complexity" evidence="11">
    <location>
        <begin position="199"/>
        <end position="217"/>
    </location>
</feature>
<feature type="domain" description="C2" evidence="13">
    <location>
        <begin position="834"/>
        <end position="970"/>
    </location>
</feature>
<evidence type="ECO:0000256" key="11">
    <source>
        <dbReference type="SAM" id="MobiDB-lite"/>
    </source>
</evidence>
<evidence type="ECO:0000256" key="5">
    <source>
        <dbReference type="ARBA" id="ARBA00022737"/>
    </source>
</evidence>
<comment type="subcellular location">
    <subcellularLocation>
        <location evidence="1">Endoplasmic reticulum membrane</location>
    </subcellularLocation>
</comment>
<keyword evidence="10 12" id="KW-0472">Membrane</keyword>
<feature type="compositionally biased region" description="Basic and acidic residues" evidence="11">
    <location>
        <begin position="121"/>
        <end position="132"/>
    </location>
</feature>
<feature type="region of interest" description="Disordered" evidence="11">
    <location>
        <begin position="1"/>
        <end position="217"/>
    </location>
</feature>
<keyword evidence="16" id="KW-1185">Reference proteome</keyword>
<dbReference type="InterPro" id="IPR031468">
    <property type="entry name" value="SMP_LBD"/>
</dbReference>
<accession>A0A8T9CEW5</accession>
<dbReference type="Pfam" id="PF25669">
    <property type="entry name" value="SMP_MUG190-like"/>
    <property type="match status" value="2"/>
</dbReference>
<proteinExistence type="predicted"/>
<dbReference type="PANTHER" id="PTHR47348:SF2">
    <property type="entry name" value="MEIOTICALLY UP-REGULATED 190 PROTEIN"/>
    <property type="match status" value="1"/>
</dbReference>
<dbReference type="InterPro" id="IPR035892">
    <property type="entry name" value="C2_domain_sf"/>
</dbReference>
<evidence type="ECO:0000256" key="12">
    <source>
        <dbReference type="SAM" id="Phobius"/>
    </source>
</evidence>
<feature type="compositionally biased region" description="Polar residues" evidence="11">
    <location>
        <begin position="1198"/>
        <end position="1216"/>
    </location>
</feature>
<dbReference type="PANTHER" id="PTHR47348">
    <property type="entry name" value="MEIOTICALLY UP-REGULATED GENE 190 PROTEIN"/>
    <property type="match status" value="1"/>
</dbReference>
<feature type="transmembrane region" description="Helical" evidence="12">
    <location>
        <begin position="294"/>
        <end position="318"/>
    </location>
</feature>
<keyword evidence="2" id="KW-0813">Transport</keyword>
<dbReference type="GO" id="GO:0008289">
    <property type="term" value="F:lipid binding"/>
    <property type="evidence" value="ECO:0007669"/>
    <property type="project" value="UniProtKB-KW"/>
</dbReference>
<evidence type="ECO:0000256" key="4">
    <source>
        <dbReference type="ARBA" id="ARBA00022692"/>
    </source>
</evidence>
<feature type="compositionally biased region" description="Basic and acidic residues" evidence="11">
    <location>
        <begin position="155"/>
        <end position="165"/>
    </location>
</feature>
<dbReference type="Gene3D" id="2.60.40.150">
    <property type="entry name" value="C2 domain"/>
    <property type="match status" value="2"/>
</dbReference>
<dbReference type="GO" id="GO:0005789">
    <property type="term" value="C:endoplasmic reticulum membrane"/>
    <property type="evidence" value="ECO:0007669"/>
    <property type="project" value="UniProtKB-SubCell"/>
</dbReference>
<evidence type="ECO:0000256" key="9">
    <source>
        <dbReference type="ARBA" id="ARBA00023121"/>
    </source>
</evidence>
<feature type="compositionally biased region" description="Acidic residues" evidence="11">
    <location>
        <begin position="1174"/>
        <end position="1187"/>
    </location>
</feature>
<gene>
    <name evidence="15" type="primary">mug190_0</name>
    <name evidence="15" type="ORF">LSUE1_G003384</name>
</gene>
<evidence type="ECO:0000256" key="3">
    <source>
        <dbReference type="ARBA" id="ARBA00022553"/>
    </source>
</evidence>
<feature type="region of interest" description="Disordered" evidence="11">
    <location>
        <begin position="863"/>
        <end position="887"/>
    </location>
</feature>
<dbReference type="InterPro" id="IPR037765">
    <property type="entry name" value="C2B_Tricalbin"/>
</dbReference>
<dbReference type="InterPro" id="IPR000008">
    <property type="entry name" value="C2_dom"/>
</dbReference>
<feature type="region of interest" description="Disordered" evidence="11">
    <location>
        <begin position="804"/>
        <end position="830"/>
    </location>
</feature>